<feature type="transmembrane region" description="Helical" evidence="10">
    <location>
        <begin position="274"/>
        <end position="295"/>
    </location>
</feature>
<dbReference type="EMBL" id="KX452726">
    <property type="protein sequence ID" value="AOR08477.1"/>
    <property type="molecule type" value="Genomic_DNA"/>
</dbReference>
<dbReference type="GeneID" id="29289596"/>
<evidence type="ECO:0000256" key="7">
    <source>
        <dbReference type="ARBA" id="ARBA00023136"/>
    </source>
</evidence>
<evidence type="ECO:0000256" key="10">
    <source>
        <dbReference type="SAM" id="Phobius"/>
    </source>
</evidence>
<sequence>MFLLDYMISLVAVLMSVAFFTLMERKMMGAMHYRKGPSKIAVSGLSQPMADAAKLMTKEMTKMSMVKLYMFYTGPLISTMVMFLTWTLFEFSFTITPMSMKIILIFTSMSLTIYGMLLMSWGSNSKYSMLGGHRAAAQVMSYEVGMFITILVVSFNWKSYSMQMASTIQQGLWMGLMLTPVAMTWILMCLAESNRTPFDTAEGESEIVSGFNIEYGGGLFALIFISEYGMMMVLSFMTSMFFMGGSVILMKTLLIMFMFIWTRCSFPRVRYDKLMMMAWKMVLPFILTMLATTTVM</sequence>
<evidence type="ECO:0000256" key="1">
    <source>
        <dbReference type="ARBA" id="ARBA00004141"/>
    </source>
</evidence>
<feature type="transmembrane region" description="Helical" evidence="10">
    <location>
        <begin position="240"/>
        <end position="262"/>
    </location>
</feature>
<keyword evidence="6 10" id="KW-1133">Transmembrane helix</keyword>
<dbReference type="Pfam" id="PF00146">
    <property type="entry name" value="NADHdh"/>
    <property type="match status" value="1"/>
</dbReference>
<feature type="transmembrane region" description="Helical" evidence="10">
    <location>
        <begin position="142"/>
        <end position="160"/>
    </location>
</feature>
<organism evidence="11">
    <name type="scientific">Histiostoma blomquisti</name>
    <dbReference type="NCBI Taxonomy" id="1902798"/>
    <lineage>
        <taxon>Eukaryota</taxon>
        <taxon>Metazoa</taxon>
        <taxon>Ecdysozoa</taxon>
        <taxon>Arthropoda</taxon>
        <taxon>Chelicerata</taxon>
        <taxon>Arachnida</taxon>
        <taxon>Acari</taxon>
        <taxon>Acariformes</taxon>
        <taxon>Sarcoptiformes</taxon>
        <taxon>Astigmata</taxon>
        <taxon>Histiostomatoidea</taxon>
        <taxon>Histiostomatidae</taxon>
        <taxon>Histiostoma</taxon>
    </lineage>
</organism>
<dbReference type="AlphaFoldDB" id="A0A342Y125"/>
<protein>
    <recommendedName>
        <fullName evidence="3 9">NADH-ubiquinone oxidoreductase chain 1</fullName>
        <ecNumber evidence="9">7.1.1.2</ecNumber>
    </recommendedName>
</protein>
<proteinExistence type="inferred from homology"/>
<evidence type="ECO:0000313" key="11">
    <source>
        <dbReference type="EMBL" id="AOR08477.1"/>
    </source>
</evidence>
<dbReference type="EC" id="7.1.1.2" evidence="9"/>
<feature type="transmembrane region" description="Helical" evidence="10">
    <location>
        <begin position="172"/>
        <end position="191"/>
    </location>
</feature>
<keyword evidence="5 8" id="KW-0812">Transmembrane</keyword>
<evidence type="ECO:0000256" key="6">
    <source>
        <dbReference type="ARBA" id="ARBA00022989"/>
    </source>
</evidence>
<dbReference type="RefSeq" id="YP_009306845.1">
    <property type="nucleotide sequence ID" value="NC_031377.1"/>
</dbReference>
<name>A0A342Y125_9ACAR</name>
<dbReference type="CTD" id="67122155"/>
<dbReference type="GO" id="GO:0003954">
    <property type="term" value="F:NADH dehydrogenase activity"/>
    <property type="evidence" value="ECO:0007669"/>
    <property type="project" value="TreeGrafter"/>
</dbReference>
<feature type="transmembrane region" description="Helical" evidence="10">
    <location>
        <begin position="212"/>
        <end position="234"/>
    </location>
</feature>
<comment type="similarity">
    <text evidence="2 8">Belongs to the complex I subunit 1 family.</text>
</comment>
<keyword evidence="7 10" id="KW-0472">Membrane</keyword>
<evidence type="ECO:0000256" key="9">
    <source>
        <dbReference type="RuleBase" id="RU000473"/>
    </source>
</evidence>
<geneLocation type="mitochondrion" evidence="11"/>
<dbReference type="GO" id="GO:0005743">
    <property type="term" value="C:mitochondrial inner membrane"/>
    <property type="evidence" value="ECO:0007669"/>
    <property type="project" value="UniProtKB-SubCell"/>
</dbReference>
<feature type="transmembrane region" description="Helical" evidence="10">
    <location>
        <begin position="6"/>
        <end position="23"/>
    </location>
</feature>
<dbReference type="PANTHER" id="PTHR11432:SF3">
    <property type="entry name" value="NADH-UBIQUINONE OXIDOREDUCTASE CHAIN 1"/>
    <property type="match status" value="1"/>
</dbReference>
<dbReference type="GO" id="GO:0008137">
    <property type="term" value="F:NADH dehydrogenase (ubiquinone) activity"/>
    <property type="evidence" value="ECO:0007669"/>
    <property type="project" value="UniProtKB-EC"/>
</dbReference>
<keyword evidence="4" id="KW-0813">Transport</keyword>
<keyword evidence="9" id="KW-0830">Ubiquinone</keyword>
<comment type="subcellular location">
    <subcellularLocation>
        <location evidence="1">Membrane</location>
        <topology evidence="1">Multi-pass membrane protein</topology>
    </subcellularLocation>
    <subcellularLocation>
        <location evidence="8">Mitochondrion inner membrane</location>
        <topology evidence="8">Multi-pass membrane protein</topology>
    </subcellularLocation>
</comment>
<accession>A0A342Y125</accession>
<dbReference type="InterPro" id="IPR001694">
    <property type="entry name" value="NADH_UbQ_OxRdtase_su1/FPO"/>
</dbReference>
<keyword evidence="8" id="KW-0520">NAD</keyword>
<evidence type="ECO:0000256" key="5">
    <source>
        <dbReference type="ARBA" id="ARBA00022692"/>
    </source>
</evidence>
<evidence type="ECO:0000256" key="4">
    <source>
        <dbReference type="ARBA" id="ARBA00022448"/>
    </source>
</evidence>
<dbReference type="GO" id="GO:0009060">
    <property type="term" value="P:aerobic respiration"/>
    <property type="evidence" value="ECO:0007669"/>
    <property type="project" value="TreeGrafter"/>
</dbReference>
<keyword evidence="9 11" id="KW-0496">Mitochondrion</keyword>
<feature type="transmembrane region" description="Helical" evidence="10">
    <location>
        <begin position="101"/>
        <end position="121"/>
    </location>
</feature>
<evidence type="ECO:0000256" key="3">
    <source>
        <dbReference type="ARBA" id="ARBA00021009"/>
    </source>
</evidence>
<evidence type="ECO:0000256" key="2">
    <source>
        <dbReference type="ARBA" id="ARBA00010535"/>
    </source>
</evidence>
<evidence type="ECO:0000256" key="8">
    <source>
        <dbReference type="RuleBase" id="RU000471"/>
    </source>
</evidence>
<feature type="transmembrane region" description="Helical" evidence="10">
    <location>
        <begin position="68"/>
        <end position="89"/>
    </location>
</feature>
<reference evidence="11" key="1">
    <citation type="journal article" date="2016" name="Mitochondrial DNA Part B Resour">
        <title>The complete mitochondrial genome of Histiostoma blomquisti (Acari: Histiostomatidae).</title>
        <authorList>
            <person name="Lee C.-C."/>
            <person name="Wang J."/>
        </authorList>
    </citation>
    <scope>NUCLEOTIDE SEQUENCE</scope>
</reference>
<comment type="catalytic activity">
    <reaction evidence="9">
        <text>a ubiquinone + NADH + 5 H(+)(in) = a ubiquinol + NAD(+) + 4 H(+)(out)</text>
        <dbReference type="Rhea" id="RHEA:29091"/>
        <dbReference type="Rhea" id="RHEA-COMP:9565"/>
        <dbReference type="Rhea" id="RHEA-COMP:9566"/>
        <dbReference type="ChEBI" id="CHEBI:15378"/>
        <dbReference type="ChEBI" id="CHEBI:16389"/>
        <dbReference type="ChEBI" id="CHEBI:17976"/>
        <dbReference type="ChEBI" id="CHEBI:57540"/>
        <dbReference type="ChEBI" id="CHEBI:57945"/>
        <dbReference type="EC" id="7.1.1.2"/>
    </reaction>
</comment>
<dbReference type="PANTHER" id="PTHR11432">
    <property type="entry name" value="NADH DEHYDROGENASE SUBUNIT 1"/>
    <property type="match status" value="1"/>
</dbReference>
<gene>
    <name evidence="11" type="primary">NAD1</name>
</gene>